<dbReference type="Gene3D" id="1.10.287.130">
    <property type="match status" value="1"/>
</dbReference>
<reference evidence="12" key="2">
    <citation type="journal article" date="2022" name="Microbiol. Resour. Announc.">
        <title>Metagenome Sequencing to Explore Phylogenomics of Terrestrial Cyanobacteria.</title>
        <authorList>
            <person name="Ward R.D."/>
            <person name="Stajich J.E."/>
            <person name="Johansen J.R."/>
            <person name="Huntemann M."/>
            <person name="Clum A."/>
            <person name="Foster B."/>
            <person name="Foster B."/>
            <person name="Roux S."/>
            <person name="Palaniappan K."/>
            <person name="Varghese N."/>
            <person name="Mukherjee S."/>
            <person name="Reddy T.B.K."/>
            <person name="Daum C."/>
            <person name="Copeland A."/>
            <person name="Chen I.A."/>
            <person name="Ivanova N.N."/>
            <person name="Kyrpides N.C."/>
            <person name="Shapiro N."/>
            <person name="Eloe-Fadrosh E.A."/>
            <person name="Pietrasiak N."/>
        </authorList>
    </citation>
    <scope>NUCLEOTIDE SEQUENCE</scope>
    <source>
        <strain evidence="12">JT2-VF2</strain>
    </source>
</reference>
<dbReference type="CDD" id="cd00082">
    <property type="entry name" value="HisKA"/>
    <property type="match status" value="1"/>
</dbReference>
<dbReference type="PANTHER" id="PTHR43547">
    <property type="entry name" value="TWO-COMPONENT HISTIDINE KINASE"/>
    <property type="match status" value="1"/>
</dbReference>
<feature type="modified residue" description="4-aspartylphosphate" evidence="8">
    <location>
        <position position="85"/>
    </location>
</feature>
<evidence type="ECO:0000313" key="12">
    <source>
        <dbReference type="EMBL" id="MBW4563066.1"/>
    </source>
</evidence>
<dbReference type="PROSITE" id="PS50109">
    <property type="entry name" value="HIS_KIN"/>
    <property type="match status" value="1"/>
</dbReference>
<keyword evidence="6" id="KW-0418">Kinase</keyword>
<dbReference type="Pfam" id="PF00072">
    <property type="entry name" value="Response_reg"/>
    <property type="match status" value="1"/>
</dbReference>
<dbReference type="PROSITE" id="PS50046">
    <property type="entry name" value="PHYTOCHROME_2"/>
    <property type="match status" value="1"/>
</dbReference>
<dbReference type="AlphaFoldDB" id="A0A951Q0M7"/>
<protein>
    <recommendedName>
        <fullName evidence="3">histidine kinase</fullName>
        <ecNumber evidence="3">2.7.13.3</ecNumber>
    </recommendedName>
</protein>
<dbReference type="InterPro" id="IPR003661">
    <property type="entry name" value="HisK_dim/P_dom"/>
</dbReference>
<dbReference type="Gene3D" id="3.30.565.10">
    <property type="entry name" value="Histidine kinase-like ATPase, C-terminal domain"/>
    <property type="match status" value="1"/>
</dbReference>
<evidence type="ECO:0000259" key="11">
    <source>
        <dbReference type="PROSITE" id="PS50110"/>
    </source>
</evidence>
<dbReference type="InterPro" id="IPR036890">
    <property type="entry name" value="HATPase_C_sf"/>
</dbReference>
<keyword evidence="5" id="KW-0808">Transferase</keyword>
<dbReference type="InterPro" id="IPR001789">
    <property type="entry name" value="Sig_transdc_resp-reg_receiver"/>
</dbReference>
<dbReference type="SMART" id="SM00387">
    <property type="entry name" value="HATPase_c"/>
    <property type="match status" value="1"/>
</dbReference>
<name>A0A951Q0M7_9NOST</name>
<evidence type="ECO:0000256" key="7">
    <source>
        <dbReference type="ARBA" id="ARBA00023012"/>
    </source>
</evidence>
<evidence type="ECO:0000259" key="9">
    <source>
        <dbReference type="PROSITE" id="PS50046"/>
    </source>
</evidence>
<evidence type="ECO:0000313" key="13">
    <source>
        <dbReference type="Proteomes" id="UP000715781"/>
    </source>
</evidence>
<organism evidence="12 13">
    <name type="scientific">Mojavia pulchra JT2-VF2</name>
    <dbReference type="NCBI Taxonomy" id="287848"/>
    <lineage>
        <taxon>Bacteria</taxon>
        <taxon>Bacillati</taxon>
        <taxon>Cyanobacteriota</taxon>
        <taxon>Cyanophyceae</taxon>
        <taxon>Nostocales</taxon>
        <taxon>Nostocaceae</taxon>
    </lineage>
</organism>
<dbReference type="InterPro" id="IPR011006">
    <property type="entry name" value="CheY-like_superfamily"/>
</dbReference>
<evidence type="ECO:0000259" key="10">
    <source>
        <dbReference type="PROSITE" id="PS50109"/>
    </source>
</evidence>
<reference evidence="12" key="1">
    <citation type="submission" date="2021-05" db="EMBL/GenBank/DDBJ databases">
        <authorList>
            <person name="Pietrasiak N."/>
            <person name="Ward R."/>
            <person name="Stajich J.E."/>
            <person name="Kurbessoian T."/>
        </authorList>
    </citation>
    <scope>NUCLEOTIDE SEQUENCE</scope>
    <source>
        <strain evidence="12">JT2-VF2</strain>
    </source>
</reference>
<sequence>MMVDLGQKLKMGTRKRAKTFRLQHQLPIDRSQNNPLILVADNDLAIRTVLRQVMEAEGYQVVEASNGEECLQVALHYHPDLVLLDATIAIIDGFTCCQRLSALNEPRVNIKNYKETLNSSFFDLAPTVIITSLNDAELVERAFAAGATECITKPINMALLRQRVQSLLQAKREKIALKFQEKQTQLLATIGQQISQSRNLMPILNNTVAQVQQLLLTDRVLIYQFEPDWSGKIVVEAAREGYLAVLDTEMSDSCFPKEYVALYQQGRVRVMPDIEVAEISSCHRSLLSRFEVKANLALPILQGEELWGLLIAHQCSAPRHWQTWEIDFLQQIAVQMAIAVQQSHLYQQVQQSNTDSTNKLQERIKQLQQVIEFEEKLKSITNKVRDSLDEGQILQTTVEELILALSIGGGHIALYDKQEQVATDCHEDDVNFLPTYRYFPDLADEPEISYQLQQRQHFQFCVLSPVATYGHSFLVCPISDEQGILGDLWLFNQVDYGFEELEINLVKQVANQCAIALRQSHLYEATQTRLAQLEQQTQLKDDFLSTVTHEMRSPLANMRMAIEMVEQTLMRIKVKFGQLVNLDADYARGDKYLQILRFEYEREINLINNLLDLKRLEAGQHLLNLSTISLRDWIVQRVEPFQKRSQERNIALKTELPTDLPDLVSDSAFLERIFTELLNNACKYTPPSETITVTAAVVGVDRLQLQVSNSGVEIPTKEFSRIFDKFYRIPKSDHWKQGGTGLGLALVKELLTNLGGSIHLESANNLTCFTVALPLKGFNISSGEC</sequence>
<dbReference type="SUPFAM" id="SSF52172">
    <property type="entry name" value="CheY-like"/>
    <property type="match status" value="1"/>
</dbReference>
<accession>A0A951Q0M7</accession>
<dbReference type="InterPro" id="IPR003594">
    <property type="entry name" value="HATPase_dom"/>
</dbReference>
<evidence type="ECO:0000256" key="1">
    <source>
        <dbReference type="ARBA" id="ARBA00000085"/>
    </source>
</evidence>
<dbReference type="PANTHER" id="PTHR43547:SF2">
    <property type="entry name" value="HYBRID SIGNAL TRANSDUCTION HISTIDINE KINASE C"/>
    <property type="match status" value="1"/>
</dbReference>
<dbReference type="Gene3D" id="3.40.50.2300">
    <property type="match status" value="1"/>
</dbReference>
<dbReference type="SUPFAM" id="SSF47384">
    <property type="entry name" value="Homodimeric domain of signal transducing histidine kinase"/>
    <property type="match status" value="1"/>
</dbReference>
<evidence type="ECO:0000256" key="3">
    <source>
        <dbReference type="ARBA" id="ARBA00012438"/>
    </source>
</evidence>
<keyword evidence="4 8" id="KW-0597">Phosphoprotein</keyword>
<dbReference type="SMART" id="SM00388">
    <property type="entry name" value="HisKA"/>
    <property type="match status" value="1"/>
</dbReference>
<gene>
    <name evidence="12" type="ORF">KME32_18340</name>
</gene>
<dbReference type="PRINTS" id="PR00344">
    <property type="entry name" value="BCTRLSENSOR"/>
</dbReference>
<dbReference type="SUPFAM" id="SSF55781">
    <property type="entry name" value="GAF domain-like"/>
    <property type="match status" value="2"/>
</dbReference>
<feature type="domain" description="Phytochrome chromophore attachment site" evidence="9">
    <location>
        <begin position="199"/>
        <end position="335"/>
    </location>
</feature>
<keyword evidence="7" id="KW-0902">Two-component regulatory system</keyword>
<dbReference type="Pfam" id="PF01590">
    <property type="entry name" value="GAF"/>
    <property type="match status" value="2"/>
</dbReference>
<dbReference type="EC" id="2.7.13.3" evidence="3"/>
<dbReference type="InterPro" id="IPR005467">
    <property type="entry name" value="His_kinase_dom"/>
</dbReference>
<proteinExistence type="inferred from homology"/>
<evidence type="ECO:0000256" key="6">
    <source>
        <dbReference type="ARBA" id="ARBA00022777"/>
    </source>
</evidence>
<dbReference type="Pfam" id="PF02518">
    <property type="entry name" value="HATPase_c"/>
    <property type="match status" value="1"/>
</dbReference>
<dbReference type="Pfam" id="PF00512">
    <property type="entry name" value="HisKA"/>
    <property type="match status" value="1"/>
</dbReference>
<comment type="caution">
    <text evidence="12">The sequence shown here is derived from an EMBL/GenBank/DDBJ whole genome shotgun (WGS) entry which is preliminary data.</text>
</comment>
<dbReference type="GO" id="GO:0000155">
    <property type="term" value="F:phosphorelay sensor kinase activity"/>
    <property type="evidence" value="ECO:0007669"/>
    <property type="project" value="InterPro"/>
</dbReference>
<dbReference type="PROSITE" id="PS50110">
    <property type="entry name" value="RESPONSE_REGULATORY"/>
    <property type="match status" value="1"/>
</dbReference>
<comment type="catalytic activity">
    <reaction evidence="1">
        <text>ATP + protein L-histidine = ADP + protein N-phospho-L-histidine.</text>
        <dbReference type="EC" id="2.7.13.3"/>
    </reaction>
</comment>
<dbReference type="InterPro" id="IPR036097">
    <property type="entry name" value="HisK_dim/P_sf"/>
</dbReference>
<evidence type="ECO:0000256" key="5">
    <source>
        <dbReference type="ARBA" id="ARBA00022679"/>
    </source>
</evidence>
<dbReference type="InterPro" id="IPR004358">
    <property type="entry name" value="Sig_transdc_His_kin-like_C"/>
</dbReference>
<evidence type="ECO:0000256" key="8">
    <source>
        <dbReference type="PROSITE-ProRule" id="PRU00169"/>
    </source>
</evidence>
<feature type="domain" description="Response regulatory" evidence="11">
    <location>
        <begin position="36"/>
        <end position="168"/>
    </location>
</feature>
<evidence type="ECO:0000256" key="2">
    <source>
        <dbReference type="ARBA" id="ARBA00006402"/>
    </source>
</evidence>
<feature type="domain" description="Histidine kinase" evidence="10">
    <location>
        <begin position="546"/>
        <end position="777"/>
    </location>
</feature>
<dbReference type="SMART" id="SM00448">
    <property type="entry name" value="REC"/>
    <property type="match status" value="1"/>
</dbReference>
<comment type="similarity">
    <text evidence="2">In the N-terminal section; belongs to the phytochrome family.</text>
</comment>
<evidence type="ECO:0000256" key="4">
    <source>
        <dbReference type="ARBA" id="ARBA00022553"/>
    </source>
</evidence>
<dbReference type="EMBL" id="JAHHHN010000010">
    <property type="protein sequence ID" value="MBW4563066.1"/>
    <property type="molecule type" value="Genomic_DNA"/>
</dbReference>
<dbReference type="SUPFAM" id="SSF55874">
    <property type="entry name" value="ATPase domain of HSP90 chaperone/DNA topoisomerase II/histidine kinase"/>
    <property type="match status" value="1"/>
</dbReference>
<dbReference type="InterPro" id="IPR029016">
    <property type="entry name" value="GAF-like_dom_sf"/>
</dbReference>
<dbReference type="Proteomes" id="UP000715781">
    <property type="component" value="Unassembled WGS sequence"/>
</dbReference>
<dbReference type="SMART" id="SM00065">
    <property type="entry name" value="GAF"/>
    <property type="match status" value="2"/>
</dbReference>
<dbReference type="InterPro" id="IPR016132">
    <property type="entry name" value="Phyto_chromo_attachment"/>
</dbReference>
<dbReference type="InterPro" id="IPR003018">
    <property type="entry name" value="GAF"/>
</dbReference>
<dbReference type="Gene3D" id="3.30.450.40">
    <property type="match status" value="2"/>
</dbReference>